<proteinExistence type="predicted"/>
<dbReference type="Pfam" id="PF21173">
    <property type="entry name" value="DksA-like_N"/>
    <property type="match status" value="1"/>
</dbReference>
<dbReference type="GO" id="GO:0008270">
    <property type="term" value="F:zinc ion binding"/>
    <property type="evidence" value="ECO:0007669"/>
    <property type="project" value="UniProtKB-KW"/>
</dbReference>
<keyword evidence="3" id="KW-0862">Zinc</keyword>
<evidence type="ECO:0000256" key="3">
    <source>
        <dbReference type="ARBA" id="ARBA00022833"/>
    </source>
</evidence>
<evidence type="ECO:0000313" key="9">
    <source>
        <dbReference type="Proteomes" id="UP000199339"/>
    </source>
</evidence>
<feature type="zinc finger region" description="dksA C4-type" evidence="4">
    <location>
        <begin position="79"/>
        <end position="103"/>
    </location>
</feature>
<feature type="domain" description="Zinc finger DksA/TraR C4-type" evidence="6">
    <location>
        <begin position="76"/>
        <end position="105"/>
    </location>
</feature>
<evidence type="ECO:0000256" key="5">
    <source>
        <dbReference type="SAM" id="MobiDB-lite"/>
    </source>
</evidence>
<dbReference type="InterPro" id="IPR000962">
    <property type="entry name" value="Znf_DskA_TraR"/>
</dbReference>
<evidence type="ECO:0000313" key="8">
    <source>
        <dbReference type="EMBL" id="SFM76111.1"/>
    </source>
</evidence>
<dbReference type="PANTHER" id="PTHR33823:SF4">
    <property type="entry name" value="GENERAL STRESS PROTEIN 16O"/>
    <property type="match status" value="1"/>
</dbReference>
<organism evidence="8 9">
    <name type="scientific">Marinobacter pelagius</name>
    <dbReference type="NCBI Taxonomy" id="379482"/>
    <lineage>
        <taxon>Bacteria</taxon>
        <taxon>Pseudomonadati</taxon>
        <taxon>Pseudomonadota</taxon>
        <taxon>Gammaproteobacteria</taxon>
        <taxon>Pseudomonadales</taxon>
        <taxon>Marinobacteraceae</taxon>
        <taxon>Marinobacter</taxon>
    </lineage>
</organism>
<evidence type="ECO:0000259" key="6">
    <source>
        <dbReference type="Pfam" id="PF01258"/>
    </source>
</evidence>
<dbReference type="PROSITE" id="PS51128">
    <property type="entry name" value="ZF_DKSA_2"/>
    <property type="match status" value="1"/>
</dbReference>
<feature type="region of interest" description="Disordered" evidence="5">
    <location>
        <begin position="26"/>
        <end position="48"/>
    </location>
</feature>
<dbReference type="PANTHER" id="PTHR33823">
    <property type="entry name" value="RNA POLYMERASE-BINDING TRANSCRIPTION FACTOR DKSA-RELATED"/>
    <property type="match status" value="1"/>
</dbReference>
<evidence type="ECO:0000256" key="1">
    <source>
        <dbReference type="ARBA" id="ARBA00022723"/>
    </source>
</evidence>
<reference evidence="9" key="1">
    <citation type="submission" date="2016-10" db="EMBL/GenBank/DDBJ databases">
        <authorList>
            <person name="Varghese N."/>
            <person name="Submissions S."/>
        </authorList>
    </citation>
    <scope>NUCLEOTIDE SEQUENCE [LARGE SCALE GENOMIC DNA]</scope>
    <source>
        <strain evidence="9">CGMCC 1.6775</strain>
    </source>
</reference>
<gene>
    <name evidence="8" type="ORF">SAMN04487961_1149</name>
</gene>
<dbReference type="Proteomes" id="UP000199339">
    <property type="component" value="Unassembled WGS sequence"/>
</dbReference>
<dbReference type="PROSITE" id="PS01102">
    <property type="entry name" value="ZF_DKSA_1"/>
    <property type="match status" value="1"/>
</dbReference>
<sequence length="106" mass="11918">MTDRKSELEALKADVQARLNRYHAHQNREDGALDKDFEEQATQTQNDEVVDSLESEARAELAQIEHALERINNGVGDECESCGEDIDPRRLQVLPYTTLCVDCAGD</sequence>
<dbReference type="InterPro" id="IPR020458">
    <property type="entry name" value="Znf_DskA_TraR_CS"/>
</dbReference>
<keyword evidence="1" id="KW-0479">Metal-binding</keyword>
<feature type="compositionally biased region" description="Basic and acidic residues" evidence="5">
    <location>
        <begin position="26"/>
        <end position="35"/>
    </location>
</feature>
<evidence type="ECO:0000256" key="4">
    <source>
        <dbReference type="PROSITE-ProRule" id="PRU00510"/>
    </source>
</evidence>
<evidence type="ECO:0000259" key="7">
    <source>
        <dbReference type="Pfam" id="PF21173"/>
    </source>
</evidence>
<accession>A0A1I4THI1</accession>
<dbReference type="InterPro" id="IPR037187">
    <property type="entry name" value="DnaK_N"/>
</dbReference>
<name>A0A1I4THI1_9GAMM</name>
<dbReference type="Pfam" id="PF01258">
    <property type="entry name" value="zf-dskA_traR"/>
    <property type="match status" value="1"/>
</dbReference>
<keyword evidence="2" id="KW-0863">Zinc-finger</keyword>
<dbReference type="OrthoDB" id="6064855at2"/>
<keyword evidence="9" id="KW-1185">Reference proteome</keyword>
<dbReference type="EMBL" id="FOUR01000002">
    <property type="protein sequence ID" value="SFM76111.1"/>
    <property type="molecule type" value="Genomic_DNA"/>
</dbReference>
<dbReference type="SUPFAM" id="SSF57716">
    <property type="entry name" value="Glucocorticoid receptor-like (DNA-binding domain)"/>
    <property type="match status" value="1"/>
</dbReference>
<feature type="domain" description="DnaK suppressor protein-like N-terminal" evidence="7">
    <location>
        <begin position="7"/>
        <end position="71"/>
    </location>
</feature>
<protein>
    <submittedName>
        <fullName evidence="8">Transcriptional regulator, TraR/DksA family</fullName>
    </submittedName>
</protein>
<dbReference type="SUPFAM" id="SSF109635">
    <property type="entry name" value="DnaK suppressor protein DksA, alpha-hairpin domain"/>
    <property type="match status" value="1"/>
</dbReference>
<dbReference type="RefSeq" id="WP_092000020.1">
    <property type="nucleotide sequence ID" value="NZ_FOUR01000002.1"/>
</dbReference>
<dbReference type="InterPro" id="IPR048487">
    <property type="entry name" value="DksA-like_N"/>
</dbReference>
<dbReference type="Gene3D" id="1.20.120.910">
    <property type="entry name" value="DksA, coiled-coil domain"/>
    <property type="match status" value="1"/>
</dbReference>
<dbReference type="AlphaFoldDB" id="A0A1I4THI1"/>
<evidence type="ECO:0000256" key="2">
    <source>
        <dbReference type="ARBA" id="ARBA00022771"/>
    </source>
</evidence>